<feature type="region of interest" description="Disordered" evidence="2">
    <location>
        <begin position="523"/>
        <end position="558"/>
    </location>
</feature>
<keyword evidence="1" id="KW-0072">Autophagy</keyword>
<protein>
    <recommendedName>
        <fullName evidence="3">Autophagy-related protein 13 N-terminal domain-containing protein</fullName>
    </recommendedName>
</protein>
<dbReference type="GO" id="GO:0000407">
    <property type="term" value="C:phagophore assembly site"/>
    <property type="evidence" value="ECO:0007669"/>
    <property type="project" value="TreeGrafter"/>
</dbReference>
<feature type="compositionally biased region" description="Polar residues" evidence="2">
    <location>
        <begin position="245"/>
        <end position="261"/>
    </location>
</feature>
<feature type="region of interest" description="Disordered" evidence="2">
    <location>
        <begin position="245"/>
        <end position="269"/>
    </location>
</feature>
<name>A0A7S3NNL2_9STRA</name>
<feature type="region of interest" description="Disordered" evidence="2">
    <location>
        <begin position="307"/>
        <end position="348"/>
    </location>
</feature>
<evidence type="ECO:0000313" key="4">
    <source>
        <dbReference type="EMBL" id="CAE0372024.1"/>
    </source>
</evidence>
<dbReference type="PANTHER" id="PTHR13430">
    <property type="match status" value="1"/>
</dbReference>
<dbReference type="GO" id="GO:1990316">
    <property type="term" value="C:Atg1/ULK1 kinase complex"/>
    <property type="evidence" value="ECO:0007669"/>
    <property type="project" value="InterPro"/>
</dbReference>
<organism evidence="4">
    <name type="scientific">Aureoumbra lagunensis</name>
    <dbReference type="NCBI Taxonomy" id="44058"/>
    <lineage>
        <taxon>Eukaryota</taxon>
        <taxon>Sar</taxon>
        <taxon>Stramenopiles</taxon>
        <taxon>Ochrophyta</taxon>
        <taxon>Pelagophyceae</taxon>
        <taxon>Pelagomonadales</taxon>
        <taxon>Aureoumbra</taxon>
    </lineage>
</organism>
<feature type="domain" description="Autophagy-related protein 13 N-terminal" evidence="3">
    <location>
        <begin position="19"/>
        <end position="233"/>
    </location>
</feature>
<evidence type="ECO:0000259" key="3">
    <source>
        <dbReference type="Pfam" id="PF10033"/>
    </source>
</evidence>
<dbReference type="InterPro" id="IPR036570">
    <property type="entry name" value="HORMA_dom_sf"/>
</dbReference>
<gene>
    <name evidence="4" type="ORF">ALAG00032_LOCUS12807</name>
</gene>
<reference evidence="4" key="1">
    <citation type="submission" date="2021-01" db="EMBL/GenBank/DDBJ databases">
        <authorList>
            <person name="Corre E."/>
            <person name="Pelletier E."/>
            <person name="Niang G."/>
            <person name="Scheremetjew M."/>
            <person name="Finn R."/>
            <person name="Kale V."/>
            <person name="Holt S."/>
            <person name="Cochrane G."/>
            <person name="Meng A."/>
            <person name="Brown T."/>
            <person name="Cohen L."/>
        </authorList>
    </citation>
    <scope>NUCLEOTIDE SEQUENCE</scope>
    <source>
        <strain evidence="4">CCMP1510</strain>
    </source>
</reference>
<dbReference type="GO" id="GO:0034497">
    <property type="term" value="P:protein localization to phagophore assembly site"/>
    <property type="evidence" value="ECO:0007669"/>
    <property type="project" value="TreeGrafter"/>
</dbReference>
<dbReference type="GO" id="GO:0034727">
    <property type="term" value="P:piecemeal microautophagy of the nucleus"/>
    <property type="evidence" value="ECO:0007669"/>
    <property type="project" value="TreeGrafter"/>
</dbReference>
<feature type="region of interest" description="Disordered" evidence="2">
    <location>
        <begin position="604"/>
        <end position="632"/>
    </location>
</feature>
<dbReference type="GO" id="GO:0000423">
    <property type="term" value="P:mitophagy"/>
    <property type="evidence" value="ECO:0007669"/>
    <property type="project" value="TreeGrafter"/>
</dbReference>
<dbReference type="PANTHER" id="PTHR13430:SF4">
    <property type="entry name" value="AUTOPHAGY-RELATED PROTEIN 13"/>
    <property type="match status" value="1"/>
</dbReference>
<feature type="compositionally biased region" description="Basic and acidic residues" evidence="2">
    <location>
        <begin position="316"/>
        <end position="332"/>
    </location>
</feature>
<feature type="region of interest" description="Disordered" evidence="2">
    <location>
        <begin position="376"/>
        <end position="407"/>
    </location>
</feature>
<accession>A0A7S3NNL2</accession>
<sequence>MQNNSAASKCEQVMFEAVAKAAEIVLLNRIHSPSQLGRRLGRQRFNMDVDEVDVVRGMMEYWRRDLHLPLRILIVWRENNSTEKKNILQGTKPRLLERWDIQFELASASLSGPNEEELLVQVRSVWKRVVILLRTLYSRMLLLPATALTQEDIYSKRSARQQKNHAEKLPSIGFAVCTRENDSDAWLLLNGHESPAYQSNPPLEFTQDAKVERFFFTPASCAFGTYSIHVHYDASVTELFINRDSSPAPTIPSDPSSTASIKEQDMRRSPSGLSILLAQEEHFAQEEDTKNEVPTNDSMGGYIKNTRLGASLSSTPEDKETISPPLLDRRTPSIESSPGSTRLARFSPRRLLHTASVTIARPPLNTTVSGRSVGSAAALPINSGKRKPPRQPGLLRHVSRSADDDPGKKFLEARAAATKKDTGWQHLNAPFGYADEDDPNLLLDPSFDDPNKKIDDTGRNSPLVFAKQAVKPLIRNPPKNSKFILPQEKHESLIDNNYAQISSCSNIPAALPPKAAAAASLTSSSSASGNGGTEMIESRSYNYGTPETPDKQLGGGPPPPFAFLGGTNNSPEDIHESRFAALLGSSPPFAATWAETAAAVWSGKKKSANSSGKNKDKSIAVQSTTNDDDSDEDSAYFLAQRQSGLPSARGALALTAESSPFLPHQTIFHAFDDFNFSALDDDNFNVQHSSDDQPFIMTPDDTLPPFAFDEDFNRMTDSNIIHSMSANTDATIVDAVIEIIHLCTDPPLLTFAKEEPLTWDLLDHDLAKCSRILENHHRYRKPFSTPTTLSQEDK</sequence>
<evidence type="ECO:0000256" key="1">
    <source>
        <dbReference type="ARBA" id="ARBA00023006"/>
    </source>
</evidence>
<dbReference type="Pfam" id="PF10033">
    <property type="entry name" value="ATG13"/>
    <property type="match status" value="1"/>
</dbReference>
<dbReference type="InterPro" id="IPR040182">
    <property type="entry name" value="ATG13"/>
</dbReference>
<dbReference type="GO" id="GO:0005829">
    <property type="term" value="C:cytosol"/>
    <property type="evidence" value="ECO:0007669"/>
    <property type="project" value="TreeGrafter"/>
</dbReference>
<dbReference type="AlphaFoldDB" id="A0A7S3NNL2"/>
<evidence type="ECO:0000256" key="2">
    <source>
        <dbReference type="SAM" id="MobiDB-lite"/>
    </source>
</evidence>
<proteinExistence type="predicted"/>
<dbReference type="EMBL" id="HBIJ01019588">
    <property type="protein sequence ID" value="CAE0372024.1"/>
    <property type="molecule type" value="Transcribed_RNA"/>
</dbReference>
<dbReference type="Gene3D" id="3.30.900.10">
    <property type="entry name" value="HORMA domain"/>
    <property type="match status" value="1"/>
</dbReference>
<dbReference type="InterPro" id="IPR018731">
    <property type="entry name" value="Atg13_N"/>
</dbReference>